<dbReference type="InterPro" id="IPR019734">
    <property type="entry name" value="TPR_rpt"/>
</dbReference>
<evidence type="ECO:0000256" key="1">
    <source>
        <dbReference type="PROSITE-ProRule" id="PRU00339"/>
    </source>
</evidence>
<dbReference type="PROSITE" id="PS50005">
    <property type="entry name" value="TPR"/>
    <property type="match status" value="2"/>
</dbReference>
<dbReference type="SUPFAM" id="SSF48452">
    <property type="entry name" value="TPR-like"/>
    <property type="match status" value="1"/>
</dbReference>
<proteinExistence type="predicted"/>
<dbReference type="Pfam" id="PF14559">
    <property type="entry name" value="TPR_19"/>
    <property type="match status" value="2"/>
</dbReference>
<evidence type="ECO:0000313" key="3">
    <source>
        <dbReference type="Proteomes" id="UP000631300"/>
    </source>
</evidence>
<dbReference type="AlphaFoldDB" id="A0A918JRC6"/>
<reference evidence="2" key="1">
    <citation type="journal article" date="2014" name="Int. J. Syst. Evol. Microbiol.">
        <title>Complete genome sequence of Corynebacterium casei LMG S-19264T (=DSM 44701T), isolated from a smear-ripened cheese.</title>
        <authorList>
            <consortium name="US DOE Joint Genome Institute (JGI-PGF)"/>
            <person name="Walter F."/>
            <person name="Albersmeier A."/>
            <person name="Kalinowski J."/>
            <person name="Ruckert C."/>
        </authorList>
    </citation>
    <scope>NUCLEOTIDE SEQUENCE</scope>
    <source>
        <strain evidence="2">KCTC 22164</strain>
    </source>
</reference>
<feature type="repeat" description="TPR" evidence="1">
    <location>
        <begin position="235"/>
        <end position="268"/>
    </location>
</feature>
<evidence type="ECO:0000313" key="2">
    <source>
        <dbReference type="EMBL" id="GGW92212.1"/>
    </source>
</evidence>
<keyword evidence="1" id="KW-0802">TPR repeat</keyword>
<dbReference type="Gene3D" id="1.25.40.10">
    <property type="entry name" value="Tetratricopeptide repeat domain"/>
    <property type="match status" value="1"/>
</dbReference>
<accession>A0A918JRC6</accession>
<dbReference type="PANTHER" id="PTHR44809">
    <property type="match status" value="1"/>
</dbReference>
<reference evidence="2" key="2">
    <citation type="submission" date="2020-09" db="EMBL/GenBank/DDBJ databases">
        <authorList>
            <person name="Sun Q."/>
            <person name="Kim S."/>
        </authorList>
    </citation>
    <scope>NUCLEOTIDE SEQUENCE</scope>
    <source>
        <strain evidence="2">KCTC 22164</strain>
    </source>
</reference>
<organism evidence="2 3">
    <name type="scientific">Alteromonas halophila</name>
    <dbReference type="NCBI Taxonomy" id="516698"/>
    <lineage>
        <taxon>Bacteria</taxon>
        <taxon>Pseudomonadati</taxon>
        <taxon>Pseudomonadota</taxon>
        <taxon>Gammaproteobacteria</taxon>
        <taxon>Alteromonadales</taxon>
        <taxon>Alteromonadaceae</taxon>
        <taxon>Alteromonas/Salinimonas group</taxon>
        <taxon>Alteromonas</taxon>
    </lineage>
</organism>
<feature type="repeat" description="TPR" evidence="1">
    <location>
        <begin position="336"/>
        <end position="369"/>
    </location>
</feature>
<name>A0A918JRC6_9ALTE</name>
<protein>
    <recommendedName>
        <fullName evidence="4">Tetratricopeptide repeat protein</fullName>
    </recommendedName>
</protein>
<dbReference type="RefSeq" id="WP_189407536.1">
    <property type="nucleotide sequence ID" value="NZ_BMXP01000008.1"/>
</dbReference>
<dbReference type="PANTHER" id="PTHR44809:SF1">
    <property type="entry name" value="PROTEIN O-MANNOSYL-TRANSFERASE TMTC1"/>
    <property type="match status" value="1"/>
</dbReference>
<dbReference type="SMART" id="SM00028">
    <property type="entry name" value="TPR"/>
    <property type="match status" value="4"/>
</dbReference>
<sequence>MRSVRLGIVTLYCWWLTGCVTTLQVQDAGDELPLYDALFDGHSEVEVVSDKEIFALSEEAKAFVDAHISDHKNYETNISNLVYAIFDRAEMGLLYKGDANSIARNTFLNRAANCLSLSIMTYAMADYAGFDAWFYEVDIPEYWTRRDGFSLLNGHINLRITTPMELEITRLKDDFVDVDFDPQTIRKHFPRNRIKKDLVVAMFYNNRGADAILKHDYDEAYAYFKAAANRAPQLAQTWINLGVLYRFKQAYDEAERSYHYALAIDEDNLTGWENLAVLYRHNGQAEKAREIMASVDSQRRNNPFYHFILGEQALYEEKYAKAIQHYKQAKRLKKHHEIMFGLGKTYFAMGDISRARHYLEQAARYASNHQDEKRYESKLTMLQSSR</sequence>
<dbReference type="InterPro" id="IPR011990">
    <property type="entry name" value="TPR-like_helical_dom_sf"/>
</dbReference>
<dbReference type="Proteomes" id="UP000631300">
    <property type="component" value="Unassembled WGS sequence"/>
</dbReference>
<dbReference type="PROSITE" id="PS51257">
    <property type="entry name" value="PROKAR_LIPOPROTEIN"/>
    <property type="match status" value="1"/>
</dbReference>
<dbReference type="InterPro" id="IPR052943">
    <property type="entry name" value="TMTC_O-mannosyl-trnsfr"/>
</dbReference>
<dbReference type="EMBL" id="BMXP01000008">
    <property type="protein sequence ID" value="GGW92212.1"/>
    <property type="molecule type" value="Genomic_DNA"/>
</dbReference>
<comment type="caution">
    <text evidence="2">The sequence shown here is derived from an EMBL/GenBank/DDBJ whole genome shotgun (WGS) entry which is preliminary data.</text>
</comment>
<evidence type="ECO:0008006" key="4">
    <source>
        <dbReference type="Google" id="ProtNLM"/>
    </source>
</evidence>
<gene>
    <name evidence="2" type="ORF">GCM10007391_28160</name>
</gene>
<keyword evidence="3" id="KW-1185">Reference proteome</keyword>